<dbReference type="GO" id="GO:0016887">
    <property type="term" value="F:ATP hydrolysis activity"/>
    <property type="evidence" value="ECO:0007669"/>
    <property type="project" value="InterPro"/>
</dbReference>
<dbReference type="InterPro" id="IPR036640">
    <property type="entry name" value="ABC1_TM_sf"/>
</dbReference>
<feature type="transmembrane region" description="Helical" evidence="9">
    <location>
        <begin position="272"/>
        <end position="288"/>
    </location>
</feature>
<keyword evidence="7 9" id="KW-1133">Transmembrane helix</keyword>
<keyword evidence="2" id="KW-0813">Transport</keyword>
<dbReference type="SMART" id="SM00382">
    <property type="entry name" value="AAA"/>
    <property type="match status" value="1"/>
</dbReference>
<dbReference type="FunFam" id="3.40.50.300:FF:000287">
    <property type="entry name" value="Multidrug ABC transporter ATP-binding protein"/>
    <property type="match status" value="1"/>
</dbReference>
<keyword evidence="5" id="KW-0547">Nucleotide-binding</keyword>
<dbReference type="Proteomes" id="UP000469523">
    <property type="component" value="Unassembled WGS sequence"/>
</dbReference>
<dbReference type="InterPro" id="IPR003593">
    <property type="entry name" value="AAA+_ATPase"/>
</dbReference>
<dbReference type="PROSITE" id="PS50893">
    <property type="entry name" value="ABC_TRANSPORTER_2"/>
    <property type="match status" value="1"/>
</dbReference>
<evidence type="ECO:0000256" key="2">
    <source>
        <dbReference type="ARBA" id="ARBA00022448"/>
    </source>
</evidence>
<keyword evidence="6 12" id="KW-0067">ATP-binding</keyword>
<sequence length="574" mass="63963">MKVMLRVFLEAKKYWFYLIMALVALIISTIAGFYAPWALRELTSIAMEGHPDFASKAFSIGLLLLLTTALQSGGASISGYLNHHAALHYVADLRTELYTKLQHMGLKFFNKNRTGDLTSRVINDSMEAEILLAHVIPDLVVNILTFIGVGILLFTINVKLALLSLVTIPFLIAITLWQSKYLSPIWNQNSKVRGELSGTVQDNFSGIREIQIFNQQDTEKRKISSLSLKHTKAYLKASFFFETTYPLLAFFTALGSVAVIIYGGLLVERQEATIGDIVAFIMYLNMFYEPVKSFSSIAEMAGNAVAGCRRVFEVMDESPDVKEVPNAKKLSQVHGKIEFRNLSFNYTPEITVLENINLIIEPGQTVALVGTTGVGKTTIASLLNRFYDPHKGSIFIDEIDIKNVTLKSLRDNISMVLQDTFLFNGTVYENIVYGWKDASKEQVIQATKAANAHEFIQELENGYDTIIGERGIRLSGGQKQRLSIARAILRNSPILILDEATSALDTKTEREIQAALDRISKDRTTIVIAHRLSTIRNADKIVVLDGTGIAEIGTHDELIRYHGIYSSLYNSQAS</sequence>
<feature type="transmembrane region" description="Helical" evidence="9">
    <location>
        <begin position="14"/>
        <end position="37"/>
    </location>
</feature>
<evidence type="ECO:0000256" key="6">
    <source>
        <dbReference type="ARBA" id="ARBA00022840"/>
    </source>
</evidence>
<dbReference type="PANTHER" id="PTHR43394:SF1">
    <property type="entry name" value="ATP-BINDING CASSETTE SUB-FAMILY B MEMBER 10, MITOCHONDRIAL"/>
    <property type="match status" value="1"/>
</dbReference>
<evidence type="ECO:0000313" key="13">
    <source>
        <dbReference type="Proteomes" id="UP000469523"/>
    </source>
</evidence>
<dbReference type="InterPro" id="IPR017871">
    <property type="entry name" value="ABC_transporter-like_CS"/>
</dbReference>
<name>A0A6N7XZP0_9FIRM</name>
<evidence type="ECO:0000259" key="10">
    <source>
        <dbReference type="PROSITE" id="PS50893"/>
    </source>
</evidence>
<evidence type="ECO:0000256" key="7">
    <source>
        <dbReference type="ARBA" id="ARBA00022989"/>
    </source>
</evidence>
<comment type="caution">
    <text evidence="12">The sequence shown here is derived from an EMBL/GenBank/DDBJ whole genome shotgun (WGS) entry which is preliminary data.</text>
</comment>
<keyword evidence="3" id="KW-1003">Cell membrane</keyword>
<evidence type="ECO:0000256" key="4">
    <source>
        <dbReference type="ARBA" id="ARBA00022692"/>
    </source>
</evidence>
<dbReference type="RefSeq" id="WP_154440099.1">
    <property type="nucleotide sequence ID" value="NZ_JAHLPJ010000001.1"/>
</dbReference>
<proteinExistence type="predicted"/>
<dbReference type="SUPFAM" id="SSF90123">
    <property type="entry name" value="ABC transporter transmembrane region"/>
    <property type="match status" value="1"/>
</dbReference>
<evidence type="ECO:0000259" key="11">
    <source>
        <dbReference type="PROSITE" id="PS50929"/>
    </source>
</evidence>
<feature type="transmembrane region" description="Helical" evidence="9">
    <location>
        <begin position="57"/>
        <end position="81"/>
    </location>
</feature>
<evidence type="ECO:0000256" key="3">
    <source>
        <dbReference type="ARBA" id="ARBA00022475"/>
    </source>
</evidence>
<dbReference type="CDD" id="cd18778">
    <property type="entry name" value="ABC_6TM_exporter_like"/>
    <property type="match status" value="1"/>
</dbReference>
<dbReference type="PANTHER" id="PTHR43394">
    <property type="entry name" value="ATP-DEPENDENT PERMEASE MDL1, MITOCHONDRIAL"/>
    <property type="match status" value="1"/>
</dbReference>
<reference evidence="12 13" key="1">
    <citation type="submission" date="2019-09" db="EMBL/GenBank/DDBJ databases">
        <title>In-depth cultivation of the pig gut microbiome towards novel bacterial diversity and tailored functional studies.</title>
        <authorList>
            <person name="Wylensek D."/>
            <person name="Hitch T.C.A."/>
            <person name="Clavel T."/>
        </authorList>
    </citation>
    <scope>NUCLEOTIDE SEQUENCE [LARGE SCALE GENOMIC DNA]</scope>
    <source>
        <strain evidence="12 13">WCA3-693-APC-4?</strain>
    </source>
</reference>
<dbReference type="SUPFAM" id="SSF52540">
    <property type="entry name" value="P-loop containing nucleoside triphosphate hydrolases"/>
    <property type="match status" value="1"/>
</dbReference>
<evidence type="ECO:0000256" key="8">
    <source>
        <dbReference type="ARBA" id="ARBA00023136"/>
    </source>
</evidence>
<dbReference type="FunFam" id="1.20.1560.10:FF:000011">
    <property type="entry name" value="Multidrug ABC transporter ATP-binding protein"/>
    <property type="match status" value="1"/>
</dbReference>
<dbReference type="Pfam" id="PF00005">
    <property type="entry name" value="ABC_tran"/>
    <property type="match status" value="1"/>
</dbReference>
<dbReference type="GO" id="GO:0005524">
    <property type="term" value="F:ATP binding"/>
    <property type="evidence" value="ECO:0007669"/>
    <property type="project" value="UniProtKB-KW"/>
</dbReference>
<feature type="transmembrane region" description="Helical" evidence="9">
    <location>
        <begin position="245"/>
        <end position="266"/>
    </location>
</feature>
<comment type="subcellular location">
    <subcellularLocation>
        <location evidence="1">Cell membrane</location>
        <topology evidence="1">Multi-pass membrane protein</topology>
    </subcellularLocation>
</comment>
<dbReference type="InterPro" id="IPR027417">
    <property type="entry name" value="P-loop_NTPase"/>
</dbReference>
<dbReference type="GO" id="GO:0005886">
    <property type="term" value="C:plasma membrane"/>
    <property type="evidence" value="ECO:0007669"/>
    <property type="project" value="UniProtKB-SubCell"/>
</dbReference>
<evidence type="ECO:0000256" key="1">
    <source>
        <dbReference type="ARBA" id="ARBA00004651"/>
    </source>
</evidence>
<feature type="transmembrane region" description="Helical" evidence="9">
    <location>
        <begin position="160"/>
        <end position="177"/>
    </location>
</feature>
<feature type="domain" description="ABC transmembrane type-1" evidence="11">
    <location>
        <begin position="19"/>
        <end position="303"/>
    </location>
</feature>
<dbReference type="EMBL" id="VUNQ01000018">
    <property type="protein sequence ID" value="MSU01688.1"/>
    <property type="molecule type" value="Genomic_DNA"/>
</dbReference>
<protein>
    <submittedName>
        <fullName evidence="12">ABC transporter ATP-binding protein</fullName>
    </submittedName>
</protein>
<evidence type="ECO:0000256" key="5">
    <source>
        <dbReference type="ARBA" id="ARBA00022741"/>
    </source>
</evidence>
<keyword evidence="8 9" id="KW-0472">Membrane</keyword>
<dbReference type="AlphaFoldDB" id="A0A6N7XZP0"/>
<dbReference type="Gene3D" id="3.40.50.300">
    <property type="entry name" value="P-loop containing nucleotide triphosphate hydrolases"/>
    <property type="match status" value="1"/>
</dbReference>
<keyword evidence="13" id="KW-1185">Reference proteome</keyword>
<evidence type="ECO:0000256" key="9">
    <source>
        <dbReference type="SAM" id="Phobius"/>
    </source>
</evidence>
<gene>
    <name evidence="12" type="ORF">FYJ83_09445</name>
</gene>
<dbReference type="Gene3D" id="1.20.1560.10">
    <property type="entry name" value="ABC transporter type 1, transmembrane domain"/>
    <property type="match status" value="1"/>
</dbReference>
<accession>A0A6N7XZP0</accession>
<dbReference type="InterPro" id="IPR003439">
    <property type="entry name" value="ABC_transporter-like_ATP-bd"/>
</dbReference>
<dbReference type="Pfam" id="PF00664">
    <property type="entry name" value="ABC_membrane"/>
    <property type="match status" value="1"/>
</dbReference>
<keyword evidence="4 9" id="KW-0812">Transmembrane</keyword>
<evidence type="ECO:0000313" key="12">
    <source>
        <dbReference type="EMBL" id="MSU01688.1"/>
    </source>
</evidence>
<dbReference type="InterPro" id="IPR039421">
    <property type="entry name" value="Type_1_exporter"/>
</dbReference>
<dbReference type="InterPro" id="IPR011527">
    <property type="entry name" value="ABC1_TM_dom"/>
</dbReference>
<feature type="transmembrane region" description="Helical" evidence="9">
    <location>
        <begin position="130"/>
        <end position="154"/>
    </location>
</feature>
<dbReference type="GO" id="GO:0015421">
    <property type="term" value="F:ABC-type oligopeptide transporter activity"/>
    <property type="evidence" value="ECO:0007669"/>
    <property type="project" value="TreeGrafter"/>
</dbReference>
<dbReference type="PROSITE" id="PS50929">
    <property type="entry name" value="ABC_TM1F"/>
    <property type="match status" value="1"/>
</dbReference>
<feature type="domain" description="ABC transporter" evidence="10">
    <location>
        <begin position="337"/>
        <end position="571"/>
    </location>
</feature>
<organism evidence="12 13">
    <name type="scientific">Tissierella pigra</name>
    <dbReference type="NCBI Taxonomy" id="2607614"/>
    <lineage>
        <taxon>Bacteria</taxon>
        <taxon>Bacillati</taxon>
        <taxon>Bacillota</taxon>
        <taxon>Tissierellia</taxon>
        <taxon>Tissierellales</taxon>
        <taxon>Tissierellaceae</taxon>
        <taxon>Tissierella</taxon>
    </lineage>
</organism>
<dbReference type="PROSITE" id="PS00211">
    <property type="entry name" value="ABC_TRANSPORTER_1"/>
    <property type="match status" value="1"/>
</dbReference>